<accession>H1VL53</accession>
<evidence type="ECO:0000313" key="1">
    <source>
        <dbReference type="EMBL" id="CCF40956.1"/>
    </source>
</evidence>
<gene>
    <name evidence="1" type="ORF">CH063_11380</name>
</gene>
<dbReference type="AlphaFoldDB" id="H1VL53"/>
<dbReference type="EMBL" id="CACQ02004402">
    <property type="protein sequence ID" value="CCF40956.1"/>
    <property type="molecule type" value="Genomic_DNA"/>
</dbReference>
<protein>
    <submittedName>
        <fullName evidence="1">Uncharacterized protein</fullName>
    </submittedName>
</protein>
<evidence type="ECO:0000313" key="2">
    <source>
        <dbReference type="Proteomes" id="UP000007174"/>
    </source>
</evidence>
<name>H1VL53_COLHI</name>
<proteinExistence type="predicted"/>
<organism evidence="1 2">
    <name type="scientific">Colletotrichum higginsianum (strain IMI 349063)</name>
    <name type="common">Crucifer anthracnose fungus</name>
    <dbReference type="NCBI Taxonomy" id="759273"/>
    <lineage>
        <taxon>Eukaryota</taxon>
        <taxon>Fungi</taxon>
        <taxon>Dikarya</taxon>
        <taxon>Ascomycota</taxon>
        <taxon>Pezizomycotina</taxon>
        <taxon>Sordariomycetes</taxon>
        <taxon>Hypocreomycetidae</taxon>
        <taxon>Glomerellales</taxon>
        <taxon>Glomerellaceae</taxon>
        <taxon>Colletotrichum</taxon>
        <taxon>Colletotrichum destructivum species complex</taxon>
    </lineage>
</organism>
<reference evidence="2" key="1">
    <citation type="journal article" date="2012" name="Nat. Genet.">
        <title>Lifestyle transitions in plant pathogenic Colletotrichum fungi deciphered by genome and transcriptome analyses.</title>
        <authorList>
            <person name="O'Connell R.J."/>
            <person name="Thon M.R."/>
            <person name="Hacquard S."/>
            <person name="Amyotte S.G."/>
            <person name="Kleemann J."/>
            <person name="Torres M.F."/>
            <person name="Damm U."/>
            <person name="Buiate E.A."/>
            <person name="Epstein L."/>
            <person name="Alkan N."/>
            <person name="Altmueller J."/>
            <person name="Alvarado-Balderrama L."/>
            <person name="Bauser C.A."/>
            <person name="Becker C."/>
            <person name="Birren B.W."/>
            <person name="Chen Z."/>
            <person name="Choi J."/>
            <person name="Crouch J.A."/>
            <person name="Duvick J.P."/>
            <person name="Farman M.A."/>
            <person name="Gan P."/>
            <person name="Heiman D."/>
            <person name="Henrissat B."/>
            <person name="Howard R.J."/>
            <person name="Kabbage M."/>
            <person name="Koch C."/>
            <person name="Kracher B."/>
            <person name="Kubo Y."/>
            <person name="Law A.D."/>
            <person name="Lebrun M.-H."/>
            <person name="Lee Y.-H."/>
            <person name="Miyara I."/>
            <person name="Moore N."/>
            <person name="Neumann U."/>
            <person name="Nordstroem K."/>
            <person name="Panaccione D.G."/>
            <person name="Panstruga R."/>
            <person name="Place M."/>
            <person name="Proctor R.H."/>
            <person name="Prusky D."/>
            <person name="Rech G."/>
            <person name="Reinhardt R."/>
            <person name="Rollins J.A."/>
            <person name="Rounsley S."/>
            <person name="Schardl C.L."/>
            <person name="Schwartz D.C."/>
            <person name="Shenoy N."/>
            <person name="Shirasu K."/>
            <person name="Sikhakolli U.R."/>
            <person name="Stueber K."/>
            <person name="Sukno S.A."/>
            <person name="Sweigard J.A."/>
            <person name="Takano Y."/>
            <person name="Takahara H."/>
            <person name="Trail F."/>
            <person name="van der Does H.C."/>
            <person name="Voll L.M."/>
            <person name="Will I."/>
            <person name="Young S."/>
            <person name="Zeng Q."/>
            <person name="Zhang J."/>
            <person name="Zhou S."/>
            <person name="Dickman M.B."/>
            <person name="Schulze-Lefert P."/>
            <person name="Ver Loren van Themaat E."/>
            <person name="Ma L.-J."/>
            <person name="Vaillancourt L.J."/>
        </authorList>
    </citation>
    <scope>NUCLEOTIDE SEQUENCE [LARGE SCALE GENOMIC DNA]</scope>
    <source>
        <strain evidence="2">IMI 349063</strain>
    </source>
</reference>
<dbReference type="Proteomes" id="UP000007174">
    <property type="component" value="Unassembled WGS sequence"/>
</dbReference>
<sequence>TIFADVAEARATAVTMAVGLVRKLNPPPRACHHVCVREFRGPWGRESDGRQRLLVKQETRSTRRRSWKRLSS</sequence>
<dbReference type="HOGENOM" id="CLU_2729077_0_0_1"/>
<feature type="non-terminal residue" evidence="1">
    <location>
        <position position="1"/>
    </location>
</feature>